<keyword evidence="3" id="KW-1185">Reference proteome</keyword>
<feature type="compositionally biased region" description="Basic and acidic residues" evidence="1">
    <location>
        <begin position="1"/>
        <end position="27"/>
    </location>
</feature>
<comment type="caution">
    <text evidence="2">The sequence shown here is derived from an EMBL/GenBank/DDBJ whole genome shotgun (WGS) entry which is preliminary data.</text>
</comment>
<feature type="region of interest" description="Disordered" evidence="1">
    <location>
        <begin position="64"/>
        <end position="100"/>
    </location>
</feature>
<sequence>MEKQNTNKPHTSTDGHLHAAAEAEETRKRKGCPTVLDKCLKKKNSPLNSTYSFTFDTKICGLPEPTPKFGSFNSDPASAVKTKENSKQEEGNEEPNVDLK</sequence>
<protein>
    <submittedName>
        <fullName evidence="2">Abscisic acid responsive element-binding factor 1</fullName>
    </submittedName>
</protein>
<evidence type="ECO:0000256" key="1">
    <source>
        <dbReference type="SAM" id="MobiDB-lite"/>
    </source>
</evidence>
<gene>
    <name evidence="2" type="ORF">C2S53_008186</name>
</gene>
<name>A0AAD4JES9_PERFH</name>
<dbReference type="AlphaFoldDB" id="A0AAD4JES9"/>
<feature type="compositionally biased region" description="Basic and acidic residues" evidence="1">
    <location>
        <begin position="81"/>
        <end position="90"/>
    </location>
</feature>
<proteinExistence type="predicted"/>
<dbReference type="EMBL" id="SDAM02000068">
    <property type="protein sequence ID" value="KAH6832514.1"/>
    <property type="molecule type" value="Genomic_DNA"/>
</dbReference>
<feature type="compositionally biased region" description="Acidic residues" evidence="1">
    <location>
        <begin position="91"/>
        <end position="100"/>
    </location>
</feature>
<reference evidence="2 3" key="1">
    <citation type="journal article" date="2021" name="Nat. Commun.">
        <title>Incipient diploidization of the medicinal plant Perilla within 10,000 years.</title>
        <authorList>
            <person name="Zhang Y."/>
            <person name="Shen Q."/>
            <person name="Leng L."/>
            <person name="Zhang D."/>
            <person name="Chen S."/>
            <person name="Shi Y."/>
            <person name="Ning Z."/>
            <person name="Chen S."/>
        </authorList>
    </citation>
    <scope>NUCLEOTIDE SEQUENCE [LARGE SCALE GENOMIC DNA]</scope>
    <source>
        <strain evidence="3">cv. PC099</strain>
    </source>
</reference>
<dbReference type="Proteomes" id="UP001190926">
    <property type="component" value="Unassembled WGS sequence"/>
</dbReference>
<accession>A0AAD4JES9</accession>
<evidence type="ECO:0000313" key="2">
    <source>
        <dbReference type="EMBL" id="KAH6832514.1"/>
    </source>
</evidence>
<organism evidence="2 3">
    <name type="scientific">Perilla frutescens var. hirtella</name>
    <name type="common">Perilla citriodora</name>
    <name type="synonym">Perilla setoyensis</name>
    <dbReference type="NCBI Taxonomy" id="608512"/>
    <lineage>
        <taxon>Eukaryota</taxon>
        <taxon>Viridiplantae</taxon>
        <taxon>Streptophyta</taxon>
        <taxon>Embryophyta</taxon>
        <taxon>Tracheophyta</taxon>
        <taxon>Spermatophyta</taxon>
        <taxon>Magnoliopsida</taxon>
        <taxon>eudicotyledons</taxon>
        <taxon>Gunneridae</taxon>
        <taxon>Pentapetalae</taxon>
        <taxon>asterids</taxon>
        <taxon>lamiids</taxon>
        <taxon>Lamiales</taxon>
        <taxon>Lamiaceae</taxon>
        <taxon>Nepetoideae</taxon>
        <taxon>Elsholtzieae</taxon>
        <taxon>Perilla</taxon>
    </lineage>
</organism>
<feature type="region of interest" description="Disordered" evidence="1">
    <location>
        <begin position="1"/>
        <end position="31"/>
    </location>
</feature>
<evidence type="ECO:0000313" key="3">
    <source>
        <dbReference type="Proteomes" id="UP001190926"/>
    </source>
</evidence>